<evidence type="ECO:0000313" key="3">
    <source>
        <dbReference type="EMBL" id="KRL01898.1"/>
    </source>
</evidence>
<protein>
    <recommendedName>
        <fullName evidence="2">BD-FAE-like domain-containing protein</fullName>
    </recommendedName>
</protein>
<dbReference type="Pfam" id="PF20434">
    <property type="entry name" value="BD-FAE"/>
    <property type="match status" value="1"/>
</dbReference>
<accession>A0A0R1MAJ8</accession>
<feature type="domain" description="BD-FAE-like" evidence="2">
    <location>
        <begin position="33"/>
        <end position="211"/>
    </location>
</feature>
<keyword evidence="1" id="KW-0378">Hydrolase</keyword>
<sequence>METKQIELKNFNGRTYSIATYTVKHHHQPLDKLRPLAIVVPGGSFTHLSVKESEPVALAYVARGFNACVVSYNLLQDEGKIYPDAGLDVLSTVSYYRDHAVDYQIDPDKIMTIGFSAGGHIASAANYLADSPKYQKQFGYEDDQVRPNATILGYPLTDVHKVAFEIGGKADGALPDDEKLVDTALGVTPKTPPTFIFQSWNDPICLPTNAMAYEEALFKNGVKCEAHMFDTGFHGYSLATPELATNDISWQGNQHVAQWFKLSLEWLAHVFSGIDYDENKDKLTNLYMPK</sequence>
<dbReference type="SUPFAM" id="SSF53474">
    <property type="entry name" value="alpha/beta-Hydrolases"/>
    <property type="match status" value="1"/>
</dbReference>
<gene>
    <name evidence="3" type="ORF">FC20_GL000690</name>
</gene>
<dbReference type="PANTHER" id="PTHR48081:SF6">
    <property type="entry name" value="PEPTIDASE S9 PROLYL OLIGOPEPTIDASE CATALYTIC DOMAIN-CONTAINING PROTEIN"/>
    <property type="match status" value="1"/>
</dbReference>
<dbReference type="STRING" id="1293597.FC20_GL000690"/>
<dbReference type="RefSeq" id="WP_039944234.1">
    <property type="nucleotide sequence ID" value="NZ_AZDU01000021.1"/>
</dbReference>
<evidence type="ECO:0000256" key="1">
    <source>
        <dbReference type="ARBA" id="ARBA00022801"/>
    </source>
</evidence>
<dbReference type="Gene3D" id="3.40.50.1820">
    <property type="entry name" value="alpha/beta hydrolase"/>
    <property type="match status" value="1"/>
</dbReference>
<comment type="caution">
    <text evidence="3">The sequence shown here is derived from an EMBL/GenBank/DDBJ whole genome shotgun (WGS) entry which is preliminary data.</text>
</comment>
<dbReference type="InterPro" id="IPR050300">
    <property type="entry name" value="GDXG_lipolytic_enzyme"/>
</dbReference>
<evidence type="ECO:0000313" key="4">
    <source>
        <dbReference type="Proteomes" id="UP000051074"/>
    </source>
</evidence>
<reference evidence="3 4" key="1">
    <citation type="journal article" date="2015" name="Genome Announc.">
        <title>Expanding the biotechnology potential of lactobacilli through comparative genomics of 213 strains and associated genera.</title>
        <authorList>
            <person name="Sun Z."/>
            <person name="Harris H.M."/>
            <person name="McCann A."/>
            <person name="Guo C."/>
            <person name="Argimon S."/>
            <person name="Zhang W."/>
            <person name="Yang X."/>
            <person name="Jeffery I.B."/>
            <person name="Cooney J.C."/>
            <person name="Kagawa T.F."/>
            <person name="Liu W."/>
            <person name="Song Y."/>
            <person name="Salvetti E."/>
            <person name="Wrobel A."/>
            <person name="Rasinkangas P."/>
            <person name="Parkhill J."/>
            <person name="Rea M.C."/>
            <person name="O'Sullivan O."/>
            <person name="Ritari J."/>
            <person name="Douillard F.P."/>
            <person name="Paul Ross R."/>
            <person name="Yang R."/>
            <person name="Briner A.E."/>
            <person name="Felis G.E."/>
            <person name="de Vos W.M."/>
            <person name="Barrangou R."/>
            <person name="Klaenhammer T.R."/>
            <person name="Caufield P.W."/>
            <person name="Cui Y."/>
            <person name="Zhang H."/>
            <person name="O'Toole P.W."/>
        </authorList>
    </citation>
    <scope>NUCLEOTIDE SEQUENCE [LARGE SCALE GENOMIC DNA]</scope>
    <source>
        <strain evidence="3 4">DSM 19284</strain>
    </source>
</reference>
<dbReference type="AlphaFoldDB" id="A0A0R1MAJ8"/>
<dbReference type="InterPro" id="IPR049492">
    <property type="entry name" value="BD-FAE-like_dom"/>
</dbReference>
<dbReference type="eggNOG" id="COG0657">
    <property type="taxonomic scope" value="Bacteria"/>
</dbReference>
<keyword evidence="4" id="KW-1185">Reference proteome</keyword>
<dbReference type="InterPro" id="IPR029058">
    <property type="entry name" value="AB_hydrolase_fold"/>
</dbReference>
<proteinExistence type="predicted"/>
<dbReference type="GO" id="GO:0016787">
    <property type="term" value="F:hydrolase activity"/>
    <property type="evidence" value="ECO:0007669"/>
    <property type="project" value="UniProtKB-KW"/>
</dbReference>
<dbReference type="PATRIC" id="fig|1293597.4.peg.761"/>
<evidence type="ECO:0000259" key="2">
    <source>
        <dbReference type="Pfam" id="PF20434"/>
    </source>
</evidence>
<organism evidence="3 4">
    <name type="scientific">Lactobacillus equicursoris DSM 19284 = JCM 14600 = CIP 110162</name>
    <dbReference type="NCBI Taxonomy" id="1293597"/>
    <lineage>
        <taxon>Bacteria</taxon>
        <taxon>Bacillati</taxon>
        <taxon>Bacillota</taxon>
        <taxon>Bacilli</taxon>
        <taxon>Lactobacillales</taxon>
        <taxon>Lactobacillaceae</taxon>
        <taxon>Lactobacillus</taxon>
    </lineage>
</organism>
<dbReference type="EMBL" id="AZDU01000021">
    <property type="protein sequence ID" value="KRL01898.1"/>
    <property type="molecule type" value="Genomic_DNA"/>
</dbReference>
<dbReference type="PANTHER" id="PTHR48081">
    <property type="entry name" value="AB HYDROLASE SUPERFAMILY PROTEIN C4A8.06C"/>
    <property type="match status" value="1"/>
</dbReference>
<name>A0A0R1MAJ8_9LACO</name>
<dbReference type="Proteomes" id="UP000051074">
    <property type="component" value="Unassembled WGS sequence"/>
</dbReference>